<accession>A0A0G4KG12</accession>
<sequence>RHVPGRAPGDAADDAGRRQDGQPAAGHVDAQLGGAQQAGPHPAAPGAADAVCAGRVQGQAGADPRGADGTVQALRGRRDRGAQERVRDAVRS</sequence>
<feature type="non-terminal residue" evidence="2">
    <location>
        <position position="1"/>
    </location>
</feature>
<evidence type="ECO:0000313" key="3">
    <source>
        <dbReference type="Proteomes" id="UP000045706"/>
    </source>
</evidence>
<feature type="compositionally biased region" description="Basic and acidic residues" evidence="1">
    <location>
        <begin position="79"/>
        <end position="92"/>
    </location>
</feature>
<feature type="region of interest" description="Disordered" evidence="1">
    <location>
        <begin position="1"/>
        <end position="92"/>
    </location>
</feature>
<dbReference type="Proteomes" id="UP000045706">
    <property type="component" value="Unassembled WGS sequence"/>
</dbReference>
<evidence type="ECO:0000313" key="2">
    <source>
        <dbReference type="EMBL" id="CRJ91648.1"/>
    </source>
</evidence>
<dbReference type="EMBL" id="CVQI01000162">
    <property type="protein sequence ID" value="CRJ91648.1"/>
    <property type="molecule type" value="Genomic_DNA"/>
</dbReference>
<protein>
    <submittedName>
        <fullName evidence="2">Uncharacterized protein</fullName>
    </submittedName>
</protein>
<feature type="non-terminal residue" evidence="2">
    <location>
        <position position="92"/>
    </location>
</feature>
<feature type="compositionally biased region" description="Low complexity" evidence="1">
    <location>
        <begin position="1"/>
        <end position="10"/>
    </location>
</feature>
<reference evidence="3" key="1">
    <citation type="submission" date="2015-05" db="EMBL/GenBank/DDBJ databases">
        <authorList>
            <person name="Fogelqvist Johan"/>
        </authorList>
    </citation>
    <scope>NUCLEOTIDE SEQUENCE [LARGE SCALE GENOMIC DNA]</scope>
</reference>
<feature type="compositionally biased region" description="Low complexity" evidence="1">
    <location>
        <begin position="30"/>
        <end position="54"/>
    </location>
</feature>
<organism evidence="2 3">
    <name type="scientific">Verticillium longisporum</name>
    <name type="common">Verticillium dahliae var. longisporum</name>
    <dbReference type="NCBI Taxonomy" id="100787"/>
    <lineage>
        <taxon>Eukaryota</taxon>
        <taxon>Fungi</taxon>
        <taxon>Dikarya</taxon>
        <taxon>Ascomycota</taxon>
        <taxon>Pezizomycotina</taxon>
        <taxon>Sordariomycetes</taxon>
        <taxon>Hypocreomycetidae</taxon>
        <taxon>Glomerellales</taxon>
        <taxon>Plectosphaerellaceae</taxon>
        <taxon>Verticillium</taxon>
    </lineage>
</organism>
<proteinExistence type="predicted"/>
<evidence type="ECO:0000256" key="1">
    <source>
        <dbReference type="SAM" id="MobiDB-lite"/>
    </source>
</evidence>
<dbReference type="AlphaFoldDB" id="A0A0G4KG12"/>
<name>A0A0G4KG12_VERLO</name>
<gene>
    <name evidence="2" type="ORF">BN1723_020774</name>
</gene>